<dbReference type="InterPro" id="IPR036047">
    <property type="entry name" value="F-box-like_dom_sf"/>
</dbReference>
<protein>
    <recommendedName>
        <fullName evidence="3">F-box domain-containing protein</fullName>
    </recommendedName>
</protein>
<dbReference type="VEuPathDB" id="FungiDB:A9K55_005533"/>
<proteinExistence type="predicted"/>
<sequence>MKFSRNSSDLASLMRNHKKLKPNHFINNIPVDVLEVMADHLPLESLLALTQTCKGLHAALHHRLQSTAQKTSREELLECLFKVVRRRPDAWVCQECVKLHRANNNDTPHHAAPSCPHTRYIPLHCGPRSDTYELHHHHVQLSIRLNRLRQPTPMQREYLARLLQQHTSTGFRMNPNQGFPNQLDVSFTLTPRIIEGRYLRKSTWTFSVLKDGPNAVTEDRIGAVALCCHLVTAPISHSNDGSVVRSPQLSALQHGLSNALEGGYQCFGQCYFCAVDFLITPGRENRTLMIEAWQDLGGENNGSPGDDTYWRAAAWDRNEMPIAHHMRRTRLIKRAGGTVRRSYGESRYFMTKGLVRWKNLAIHNYMADSLFYHPLMV</sequence>
<dbReference type="EMBL" id="CP023323">
    <property type="protein sequence ID" value="ATY60124.1"/>
    <property type="molecule type" value="Genomic_DNA"/>
</dbReference>
<dbReference type="AlphaFoldDB" id="A0A2H4SAI6"/>
<organism evidence="1 2">
    <name type="scientific">Cordyceps militaris</name>
    <name type="common">Caterpillar fungus</name>
    <name type="synonym">Clavaria militaris</name>
    <dbReference type="NCBI Taxonomy" id="73501"/>
    <lineage>
        <taxon>Eukaryota</taxon>
        <taxon>Fungi</taxon>
        <taxon>Dikarya</taxon>
        <taxon>Ascomycota</taxon>
        <taxon>Pezizomycotina</taxon>
        <taxon>Sordariomycetes</taxon>
        <taxon>Hypocreomycetidae</taxon>
        <taxon>Hypocreales</taxon>
        <taxon>Cordycipitaceae</taxon>
        <taxon>Cordyceps</taxon>
    </lineage>
</organism>
<evidence type="ECO:0000313" key="2">
    <source>
        <dbReference type="Proteomes" id="UP000323067"/>
    </source>
</evidence>
<dbReference type="Proteomes" id="UP000323067">
    <property type="component" value="Chromosome vi"/>
</dbReference>
<evidence type="ECO:0008006" key="3">
    <source>
        <dbReference type="Google" id="ProtNLM"/>
    </source>
</evidence>
<name>A0A2H4SAI6_CORMI</name>
<dbReference type="VEuPathDB" id="FungiDB:CCM_03448"/>
<evidence type="ECO:0000313" key="1">
    <source>
        <dbReference type="EMBL" id="ATY60124.1"/>
    </source>
</evidence>
<gene>
    <name evidence="1" type="ORF">A9K55_005533</name>
</gene>
<dbReference type="OrthoDB" id="4921238at2759"/>
<reference evidence="1 2" key="1">
    <citation type="journal article" date="2017" name="BMC Genomics">
        <title>Chromosome level assembly and secondary metabolite potential of the parasitic fungus Cordyceps militaris.</title>
        <authorList>
            <person name="Kramer G.J."/>
            <person name="Nodwell J.R."/>
        </authorList>
    </citation>
    <scope>NUCLEOTIDE SEQUENCE [LARGE SCALE GENOMIC DNA]</scope>
    <source>
        <strain evidence="1 2">ATCC 34164</strain>
    </source>
</reference>
<dbReference type="SUPFAM" id="SSF81383">
    <property type="entry name" value="F-box domain"/>
    <property type="match status" value="1"/>
</dbReference>
<accession>A0A2H4SAI6</accession>